<proteinExistence type="predicted"/>
<sequence length="238" mass="28174">MASIIRNNYQKRKDSQYLKIFYIKNIINNEGFWQTHYILQDIILTFCGLLNLLQRDKAYLYKVVYCFAYFINIVKILLDIKFSENMISQLETRWSAWEQPLLLLNTVYQHKHLALPVFYDQEFSQDKSQSFIKNELQSKSDHSISLSDNDDSEIYEEDEETISDSVIIELEQAWKTVVNNWFDMLLEESNEESQLIDLESEQEEVIVHHIINPKGKWKLGTLFINTLDAPTFIGDLKI</sequence>
<keyword evidence="1" id="KW-0472">Membrane</keyword>
<organism evidence="2 3">
    <name type="scientific">Gigaspora margarita</name>
    <dbReference type="NCBI Taxonomy" id="4874"/>
    <lineage>
        <taxon>Eukaryota</taxon>
        <taxon>Fungi</taxon>
        <taxon>Fungi incertae sedis</taxon>
        <taxon>Mucoromycota</taxon>
        <taxon>Glomeromycotina</taxon>
        <taxon>Glomeromycetes</taxon>
        <taxon>Diversisporales</taxon>
        <taxon>Gigasporaceae</taxon>
        <taxon>Gigaspora</taxon>
    </lineage>
</organism>
<dbReference type="EMBL" id="CAJVQB010004473">
    <property type="protein sequence ID" value="CAG8636674.1"/>
    <property type="molecule type" value="Genomic_DNA"/>
</dbReference>
<feature type="transmembrane region" description="Helical" evidence="1">
    <location>
        <begin position="59"/>
        <end position="78"/>
    </location>
</feature>
<comment type="caution">
    <text evidence="2">The sequence shown here is derived from an EMBL/GenBank/DDBJ whole genome shotgun (WGS) entry which is preliminary data.</text>
</comment>
<name>A0ABN7UN00_GIGMA</name>
<reference evidence="2 3" key="1">
    <citation type="submission" date="2021-06" db="EMBL/GenBank/DDBJ databases">
        <authorList>
            <person name="Kallberg Y."/>
            <person name="Tangrot J."/>
            <person name="Rosling A."/>
        </authorList>
    </citation>
    <scope>NUCLEOTIDE SEQUENCE [LARGE SCALE GENOMIC DNA]</scope>
    <source>
        <strain evidence="2 3">120-4 pot B 10/14</strain>
    </source>
</reference>
<evidence type="ECO:0000256" key="1">
    <source>
        <dbReference type="SAM" id="Phobius"/>
    </source>
</evidence>
<protein>
    <submittedName>
        <fullName evidence="2">32736_t:CDS:1</fullName>
    </submittedName>
</protein>
<dbReference type="Proteomes" id="UP000789901">
    <property type="component" value="Unassembled WGS sequence"/>
</dbReference>
<evidence type="ECO:0000313" key="2">
    <source>
        <dbReference type="EMBL" id="CAG8636674.1"/>
    </source>
</evidence>
<accession>A0ABN7UN00</accession>
<keyword evidence="3" id="KW-1185">Reference proteome</keyword>
<keyword evidence="1" id="KW-0812">Transmembrane</keyword>
<keyword evidence="1" id="KW-1133">Transmembrane helix</keyword>
<gene>
    <name evidence="2" type="ORF">GMARGA_LOCUS8621</name>
</gene>
<evidence type="ECO:0000313" key="3">
    <source>
        <dbReference type="Proteomes" id="UP000789901"/>
    </source>
</evidence>